<proteinExistence type="predicted"/>
<dbReference type="AlphaFoldDB" id="A0ABD3SPS5"/>
<keyword evidence="1" id="KW-0472">Membrane</keyword>
<gene>
    <name evidence="2" type="ORF">ACHAXA_003591</name>
</gene>
<dbReference type="Proteomes" id="UP001530377">
    <property type="component" value="Unassembled WGS sequence"/>
</dbReference>
<keyword evidence="3" id="KW-1185">Reference proteome</keyword>
<dbReference type="EMBL" id="JALLPB020000019">
    <property type="protein sequence ID" value="KAL3826527.1"/>
    <property type="molecule type" value="Genomic_DNA"/>
</dbReference>
<evidence type="ECO:0000313" key="3">
    <source>
        <dbReference type="Proteomes" id="UP001530377"/>
    </source>
</evidence>
<accession>A0ABD3SPS5</accession>
<keyword evidence="1" id="KW-0812">Transmembrane</keyword>
<comment type="caution">
    <text evidence="2">The sequence shown here is derived from an EMBL/GenBank/DDBJ whole genome shotgun (WGS) entry which is preliminary data.</text>
</comment>
<name>A0ABD3SPS5_9STRA</name>
<keyword evidence="1" id="KW-1133">Transmembrane helix</keyword>
<evidence type="ECO:0000256" key="1">
    <source>
        <dbReference type="SAM" id="Phobius"/>
    </source>
</evidence>
<reference evidence="2 3" key="1">
    <citation type="submission" date="2024-10" db="EMBL/GenBank/DDBJ databases">
        <title>Updated reference genomes for cyclostephanoid diatoms.</title>
        <authorList>
            <person name="Roberts W.R."/>
            <person name="Alverson A.J."/>
        </authorList>
    </citation>
    <scope>NUCLEOTIDE SEQUENCE [LARGE SCALE GENOMIC DNA]</scope>
    <source>
        <strain evidence="2 3">AJA228-03</strain>
    </source>
</reference>
<feature type="transmembrane region" description="Helical" evidence="1">
    <location>
        <begin position="41"/>
        <end position="64"/>
    </location>
</feature>
<protein>
    <submittedName>
        <fullName evidence="2">Uncharacterized protein</fullName>
    </submittedName>
</protein>
<evidence type="ECO:0000313" key="2">
    <source>
        <dbReference type="EMBL" id="KAL3826527.1"/>
    </source>
</evidence>
<sequence length="120" mass="12299">MTTKGSYSFKPVGAIDPDTPVVTEAVPLGEGGAEETPSVTAIMVGMGIVGWMIGGPFIAVITALGGKYAADKKGIIGESVISVGRIAATAGKKAEEEHLLEKLKDAIHSLFSKSISNGKK</sequence>
<organism evidence="2 3">
    <name type="scientific">Cyclostephanos tholiformis</name>
    <dbReference type="NCBI Taxonomy" id="382380"/>
    <lineage>
        <taxon>Eukaryota</taxon>
        <taxon>Sar</taxon>
        <taxon>Stramenopiles</taxon>
        <taxon>Ochrophyta</taxon>
        <taxon>Bacillariophyta</taxon>
        <taxon>Coscinodiscophyceae</taxon>
        <taxon>Thalassiosirophycidae</taxon>
        <taxon>Stephanodiscales</taxon>
        <taxon>Stephanodiscaceae</taxon>
        <taxon>Cyclostephanos</taxon>
    </lineage>
</organism>